<reference evidence="4" key="1">
    <citation type="submission" date="2020-12" db="EMBL/GenBank/DDBJ databases">
        <title>WGS assembly of Carya illinoinensis cv. Pawnee.</title>
        <authorList>
            <person name="Platts A."/>
            <person name="Shu S."/>
            <person name="Wright S."/>
            <person name="Barry K."/>
            <person name="Edger P."/>
            <person name="Pires J.C."/>
            <person name="Schmutz J."/>
        </authorList>
    </citation>
    <scope>NUCLEOTIDE SEQUENCE</scope>
    <source>
        <tissue evidence="4">Leaf</tissue>
    </source>
</reference>
<evidence type="ECO:0000313" key="5">
    <source>
        <dbReference type="Proteomes" id="UP000811609"/>
    </source>
</evidence>
<dbReference type="AlphaFoldDB" id="A0A8T1PCY0"/>
<evidence type="ECO:0000256" key="2">
    <source>
        <dbReference type="ARBA" id="ARBA00023177"/>
    </source>
</evidence>
<accession>A0A8T1PCY0</accession>
<organism evidence="4 5">
    <name type="scientific">Carya illinoinensis</name>
    <name type="common">Pecan</name>
    <dbReference type="NCBI Taxonomy" id="32201"/>
    <lineage>
        <taxon>Eukaryota</taxon>
        <taxon>Viridiplantae</taxon>
        <taxon>Streptophyta</taxon>
        <taxon>Embryophyta</taxon>
        <taxon>Tracheophyta</taxon>
        <taxon>Spermatophyta</taxon>
        <taxon>Magnoliopsida</taxon>
        <taxon>eudicotyledons</taxon>
        <taxon>Gunneridae</taxon>
        <taxon>Pentapetalae</taxon>
        <taxon>rosids</taxon>
        <taxon>fabids</taxon>
        <taxon>Fagales</taxon>
        <taxon>Juglandaceae</taxon>
        <taxon>Carya</taxon>
    </lineage>
</organism>
<name>A0A8T1PCY0_CARIL</name>
<dbReference type="InterPro" id="IPR024041">
    <property type="entry name" value="NH4_transpt_AmtB-like_dom"/>
</dbReference>
<dbReference type="GO" id="GO:0005886">
    <property type="term" value="C:plasma membrane"/>
    <property type="evidence" value="ECO:0007669"/>
    <property type="project" value="TreeGrafter"/>
</dbReference>
<dbReference type="PANTHER" id="PTHR43029:SF10">
    <property type="entry name" value="AMMONIUM TRANSPORTER MEP2"/>
    <property type="match status" value="1"/>
</dbReference>
<keyword evidence="2" id="KW-0924">Ammonia transport</keyword>
<protein>
    <recommendedName>
        <fullName evidence="3">Ammonium transporter AmtB-like domain-containing protein</fullName>
    </recommendedName>
</protein>
<proteinExistence type="predicted"/>
<evidence type="ECO:0000313" key="4">
    <source>
        <dbReference type="EMBL" id="KAG6639453.1"/>
    </source>
</evidence>
<evidence type="ECO:0000259" key="3">
    <source>
        <dbReference type="Pfam" id="PF00909"/>
    </source>
</evidence>
<sequence length="156" mass="17236">MVAMELTDAEVEDQEVELRTETKMTTRNMQIENGGMILIISSPRESRMFVGFVFWAIGCSKIELILVLGGDLLYGCLRIPWFTMMIVHKRSKLLQNIDDTLGVIHTHAVAGLLGGILSGIFAEPQLCKLFLPIISSRGGVYGGSSLSLQFCCVLRN</sequence>
<feature type="domain" description="Ammonium transporter AmtB-like" evidence="3">
    <location>
        <begin position="85"/>
        <end position="151"/>
    </location>
</feature>
<dbReference type="InterPro" id="IPR001905">
    <property type="entry name" value="Ammonium_transpt"/>
</dbReference>
<dbReference type="PANTHER" id="PTHR43029">
    <property type="entry name" value="AMMONIUM TRANSPORTER MEP2"/>
    <property type="match status" value="1"/>
</dbReference>
<dbReference type="Proteomes" id="UP000811609">
    <property type="component" value="Chromosome 10"/>
</dbReference>
<dbReference type="EMBL" id="CM031818">
    <property type="protein sequence ID" value="KAG6639453.1"/>
    <property type="molecule type" value="Genomic_DNA"/>
</dbReference>
<keyword evidence="1" id="KW-0813">Transport</keyword>
<comment type="caution">
    <text evidence="4">The sequence shown here is derived from an EMBL/GenBank/DDBJ whole genome shotgun (WGS) entry which is preliminary data.</text>
</comment>
<dbReference type="Pfam" id="PF00909">
    <property type="entry name" value="Ammonium_transp"/>
    <property type="match status" value="1"/>
</dbReference>
<keyword evidence="5" id="KW-1185">Reference proteome</keyword>
<dbReference type="GO" id="GO:0008519">
    <property type="term" value="F:ammonium channel activity"/>
    <property type="evidence" value="ECO:0007669"/>
    <property type="project" value="InterPro"/>
</dbReference>
<gene>
    <name evidence="4" type="ORF">CIPAW_10G101600</name>
</gene>
<evidence type="ECO:0000256" key="1">
    <source>
        <dbReference type="ARBA" id="ARBA00022448"/>
    </source>
</evidence>